<dbReference type="Proteomes" id="UP000199643">
    <property type="component" value="Unassembled WGS sequence"/>
</dbReference>
<feature type="compositionally biased region" description="Basic and acidic residues" evidence="1">
    <location>
        <begin position="148"/>
        <end position="179"/>
    </location>
</feature>
<dbReference type="EMBL" id="FNCH01000003">
    <property type="protein sequence ID" value="SDG07070.1"/>
    <property type="molecule type" value="Genomic_DNA"/>
</dbReference>
<gene>
    <name evidence="3" type="ORF">SAMN05421827_103127</name>
</gene>
<accession>A0A1G7RAN6</accession>
<dbReference type="RefSeq" id="WP_090497623.1">
    <property type="nucleotide sequence ID" value="NZ_FNCH01000003.1"/>
</dbReference>
<keyword evidence="2" id="KW-1133">Transmembrane helix</keyword>
<organism evidence="3 4">
    <name type="scientific">Pedobacter terrae</name>
    <dbReference type="NCBI Taxonomy" id="405671"/>
    <lineage>
        <taxon>Bacteria</taxon>
        <taxon>Pseudomonadati</taxon>
        <taxon>Bacteroidota</taxon>
        <taxon>Sphingobacteriia</taxon>
        <taxon>Sphingobacteriales</taxon>
        <taxon>Sphingobacteriaceae</taxon>
        <taxon>Pedobacter</taxon>
    </lineage>
</organism>
<name>A0A1G7RAN6_9SPHI</name>
<reference evidence="4" key="1">
    <citation type="submission" date="2016-10" db="EMBL/GenBank/DDBJ databases">
        <authorList>
            <person name="Varghese N."/>
            <person name="Submissions S."/>
        </authorList>
    </citation>
    <scope>NUCLEOTIDE SEQUENCE [LARGE SCALE GENOMIC DNA]</scope>
    <source>
        <strain evidence="4">DSM 17933</strain>
    </source>
</reference>
<proteinExistence type="predicted"/>
<dbReference type="AlphaFoldDB" id="A0A1G7RAN6"/>
<feature type="transmembrane region" description="Helical" evidence="2">
    <location>
        <begin position="223"/>
        <end position="242"/>
    </location>
</feature>
<evidence type="ECO:0000256" key="2">
    <source>
        <dbReference type="SAM" id="Phobius"/>
    </source>
</evidence>
<protein>
    <submittedName>
        <fullName evidence="3">Uncharacterized protein</fullName>
    </submittedName>
</protein>
<keyword evidence="4" id="KW-1185">Reference proteome</keyword>
<keyword evidence="2" id="KW-0812">Transmembrane</keyword>
<evidence type="ECO:0000256" key="1">
    <source>
        <dbReference type="SAM" id="MobiDB-lite"/>
    </source>
</evidence>
<evidence type="ECO:0000313" key="3">
    <source>
        <dbReference type="EMBL" id="SDG07070.1"/>
    </source>
</evidence>
<feature type="region of interest" description="Disordered" evidence="1">
    <location>
        <begin position="141"/>
        <end position="186"/>
    </location>
</feature>
<dbReference type="OrthoDB" id="1340494at2"/>
<keyword evidence="2" id="KW-0472">Membrane</keyword>
<feature type="transmembrane region" description="Helical" evidence="2">
    <location>
        <begin position="356"/>
        <end position="373"/>
    </location>
</feature>
<evidence type="ECO:0000313" key="4">
    <source>
        <dbReference type="Proteomes" id="UP000199643"/>
    </source>
</evidence>
<sequence length="412" mass="47163">MPEDYQDLVLATYRKKCEERKLHLNLLKPTVVKLKKECIKKYDASDEAKDVFSDFFDKDKMDDISLILSKADPGDFRPLLNHINGATKRTDERNSELLAWLIDFQPRPSTTYYKSFDKDKASDIVEVIDTPDVKIDETLTAITGGNNDDNKNLENEKISKDERENKQDDRIEEVKEPKVKPTTPPIVVIPIKTGDVKINGGNTEPPPTIPKKPEYVPHFSPHYITISCIILLFVGTTSFAVWERRAITVRAAQSDEKFMYWDEDHYEPIKNEKQNVGSAIIPLNVQTLTHQRKINLPDTLTSYSIGKVWYKGHGKDHEFFTASGPYPQDLQRVLKPLTNNILTKHTSNYRYMLTRLVWFICAAFFIGLCGFAVSKINKVDKSKEEKDPEINLAPEITHDVNGTESPQYIMPA</sequence>